<dbReference type="Proteomes" id="UP001170959">
    <property type="component" value="Unassembled WGS sequence"/>
</dbReference>
<organism evidence="1 2">
    <name type="scientific">Empedobacter brevis</name>
    <dbReference type="NCBI Taxonomy" id="247"/>
    <lineage>
        <taxon>Bacteria</taxon>
        <taxon>Pseudomonadati</taxon>
        <taxon>Bacteroidota</taxon>
        <taxon>Flavobacteriia</taxon>
        <taxon>Flavobacteriales</taxon>
        <taxon>Weeksellaceae</taxon>
        <taxon>Empedobacter</taxon>
    </lineage>
</organism>
<evidence type="ECO:0000313" key="1">
    <source>
        <dbReference type="EMBL" id="MDM1074387.1"/>
    </source>
</evidence>
<protein>
    <recommendedName>
        <fullName evidence="3">Lipoprotein</fullName>
    </recommendedName>
</protein>
<evidence type="ECO:0000313" key="2">
    <source>
        <dbReference type="Proteomes" id="UP001170959"/>
    </source>
</evidence>
<sequence length="212" mass="24744">MKTIFFVNFFLVFLFLISCKKEDIQKTNKVNNNTLIIENKRSESSSKYDSVTLNDIKQDTISKVIVEQDQKDELNFEKFLTKEFNLTKKAKLDFSSNETAKYFKTRIIEAYKTNKTDFASYYIGVIFGCGADCVMGFIIDVRDGKIYDLPLGEEHYCSYSQDKAICKQNSRLFISNICKEDSEHGKVYYDASLWDETKKKFEKVNENDILKK</sequence>
<dbReference type="PROSITE" id="PS51257">
    <property type="entry name" value="PROKAR_LIPOPROTEIN"/>
    <property type="match status" value="1"/>
</dbReference>
<name>A0AAJ1VA29_9FLAO</name>
<comment type="caution">
    <text evidence="1">The sequence shown here is derived from an EMBL/GenBank/DDBJ whole genome shotgun (WGS) entry which is preliminary data.</text>
</comment>
<dbReference type="AlphaFoldDB" id="A0AAJ1VA29"/>
<proteinExistence type="predicted"/>
<reference evidence="1" key="2">
    <citation type="journal article" date="2022" name="Sci. Total Environ.">
        <title>Prevalence, transmission, and molecular epidemiology of tet(X)-positive bacteria among humans, animals, and environmental niches in China: An epidemiological, and genomic-based study.</title>
        <authorList>
            <person name="Dong N."/>
            <person name="Zeng Y."/>
            <person name="Cai C."/>
            <person name="Sun C."/>
            <person name="Lu J."/>
            <person name="Liu C."/>
            <person name="Zhou H."/>
            <person name="Sun Q."/>
            <person name="Shu L."/>
            <person name="Wang H."/>
            <person name="Wang Y."/>
            <person name="Wang S."/>
            <person name="Wu C."/>
            <person name="Chan E.W."/>
            <person name="Chen G."/>
            <person name="Shen Z."/>
            <person name="Chen S."/>
            <person name="Zhang R."/>
        </authorList>
    </citation>
    <scope>NUCLEOTIDE SEQUENCE</scope>
    <source>
        <strain evidence="1">R655-4</strain>
    </source>
</reference>
<reference evidence="1" key="1">
    <citation type="submission" date="2020-06" db="EMBL/GenBank/DDBJ databases">
        <authorList>
            <person name="Dong N."/>
        </authorList>
    </citation>
    <scope>NUCLEOTIDE SEQUENCE</scope>
    <source>
        <strain evidence="1">R655-4</strain>
    </source>
</reference>
<accession>A0AAJ1VA29</accession>
<gene>
    <name evidence="1" type="ORF">HX001_18060</name>
</gene>
<evidence type="ECO:0008006" key="3">
    <source>
        <dbReference type="Google" id="ProtNLM"/>
    </source>
</evidence>
<dbReference type="EMBL" id="JACAGJ010000029">
    <property type="protein sequence ID" value="MDM1074387.1"/>
    <property type="molecule type" value="Genomic_DNA"/>
</dbReference>
<dbReference type="RefSeq" id="WP_196353444.1">
    <property type="nucleotide sequence ID" value="NZ_JACAGJ010000029.1"/>
</dbReference>